<keyword evidence="2" id="KW-0004">4Fe-4S</keyword>
<name>A0A2K9E1Q1_9FIRM</name>
<keyword evidence="5" id="KW-0408">Iron</keyword>
<evidence type="ECO:0000313" key="10">
    <source>
        <dbReference type="Proteomes" id="UP000233534"/>
    </source>
</evidence>
<comment type="cofactor">
    <cofactor evidence="1">
        <name>[4Fe-4S] cluster</name>
        <dbReference type="ChEBI" id="CHEBI:49883"/>
    </cofactor>
</comment>
<reference evidence="8 10" key="1">
    <citation type="submission" date="2017-12" db="EMBL/GenBank/DDBJ databases">
        <title>Complete genome sequence of Herbivorax saccincola GGR1, a novel Cellulosome-producing hydrolytic bacterium in a thermophilic biogas plant, established by Illumina and Nanopore MinION sequencing.</title>
        <authorList>
            <person name="Pechtl A."/>
            <person name="Ruckert C."/>
            <person name="Koeck D.E."/>
            <person name="Maus I."/>
            <person name="Winkler A."/>
            <person name="Kalinowski J."/>
            <person name="Puhler A."/>
            <person name="Schwarz W.W."/>
            <person name="Zverlov V.V."/>
            <person name="Schluter A."/>
            <person name="Liebl W."/>
        </authorList>
    </citation>
    <scope>NUCLEOTIDE SEQUENCE [LARGE SCALE GENOMIC DNA]</scope>
    <source>
        <strain evidence="8">GGR1</strain>
        <strain evidence="10">SR1</strain>
    </source>
</reference>
<dbReference type="InterPro" id="IPR006638">
    <property type="entry name" value="Elp3/MiaA/NifB-like_rSAM"/>
</dbReference>
<dbReference type="EMBL" id="NEMB01000003">
    <property type="protein sequence ID" value="PQQ67589.1"/>
    <property type="molecule type" value="Genomic_DNA"/>
</dbReference>
<dbReference type="CDD" id="cd01335">
    <property type="entry name" value="Radical_SAM"/>
    <property type="match status" value="1"/>
</dbReference>
<dbReference type="SUPFAM" id="SSF102114">
    <property type="entry name" value="Radical SAM enzymes"/>
    <property type="match status" value="1"/>
</dbReference>
<protein>
    <submittedName>
        <fullName evidence="8">Oxygen-independent coproporphyrinogen-III oxidase</fullName>
        <ecNumber evidence="8">1.3.98.3</ecNumber>
    </submittedName>
    <submittedName>
        <fullName evidence="9">Radical SAM protein</fullName>
    </submittedName>
</protein>
<dbReference type="GO" id="GO:0005737">
    <property type="term" value="C:cytoplasm"/>
    <property type="evidence" value="ECO:0007669"/>
    <property type="project" value="TreeGrafter"/>
</dbReference>
<dbReference type="PROSITE" id="PS51918">
    <property type="entry name" value="RADICAL_SAM"/>
    <property type="match status" value="1"/>
</dbReference>
<accession>A0A2K9E1Q1</accession>
<evidence type="ECO:0000313" key="11">
    <source>
        <dbReference type="Proteomes" id="UP000239720"/>
    </source>
</evidence>
<dbReference type="InterPro" id="IPR032432">
    <property type="entry name" value="Radical_SAM_C"/>
</dbReference>
<dbReference type="PANTHER" id="PTHR11135:SF0">
    <property type="entry name" value="ELONGATOR COMPLEX PROTEIN 3"/>
    <property type="match status" value="1"/>
</dbReference>
<dbReference type="SFLD" id="SFLDG01082">
    <property type="entry name" value="B12-binding_domain_containing"/>
    <property type="match status" value="1"/>
</dbReference>
<evidence type="ECO:0000313" key="9">
    <source>
        <dbReference type="EMBL" id="PQQ67589.1"/>
    </source>
</evidence>
<keyword evidence="10" id="KW-1185">Reference proteome</keyword>
<dbReference type="AlphaFoldDB" id="A0A2K9E1Q1"/>
<dbReference type="OrthoDB" id="9815044at2"/>
<evidence type="ECO:0000256" key="4">
    <source>
        <dbReference type="ARBA" id="ARBA00022723"/>
    </source>
</evidence>
<dbReference type="Pfam" id="PF04055">
    <property type="entry name" value="Radical_SAM"/>
    <property type="match status" value="1"/>
</dbReference>
<dbReference type="SMART" id="SM00729">
    <property type="entry name" value="Elp3"/>
    <property type="match status" value="1"/>
</dbReference>
<dbReference type="Gene3D" id="3.80.30.20">
    <property type="entry name" value="tm_1862 like domain"/>
    <property type="match status" value="1"/>
</dbReference>
<evidence type="ECO:0000259" key="7">
    <source>
        <dbReference type="PROSITE" id="PS51918"/>
    </source>
</evidence>
<dbReference type="GO" id="GO:0046872">
    <property type="term" value="F:metal ion binding"/>
    <property type="evidence" value="ECO:0007669"/>
    <property type="project" value="UniProtKB-KW"/>
</dbReference>
<dbReference type="Proteomes" id="UP000233534">
    <property type="component" value="Chromosome"/>
</dbReference>
<dbReference type="GO" id="GO:0051989">
    <property type="term" value="F:coproporphyrinogen dehydrogenase activity"/>
    <property type="evidence" value="ECO:0007669"/>
    <property type="project" value="UniProtKB-EC"/>
</dbReference>
<gene>
    <name evidence="8" type="primary">hemN1</name>
    <name evidence="9" type="ORF">B9R14_13090</name>
    <name evidence="8" type="ORF">HVS_08955</name>
</gene>
<keyword evidence="3" id="KW-0949">S-adenosyl-L-methionine</keyword>
<dbReference type="EC" id="1.3.98.3" evidence="8"/>
<dbReference type="GO" id="GO:0051539">
    <property type="term" value="F:4 iron, 4 sulfur cluster binding"/>
    <property type="evidence" value="ECO:0007669"/>
    <property type="project" value="UniProtKB-KW"/>
</dbReference>
<dbReference type="GO" id="GO:0002926">
    <property type="term" value="P:tRNA wobble base 5-methoxycarbonylmethyl-2-thiouridinylation"/>
    <property type="evidence" value="ECO:0007669"/>
    <property type="project" value="TreeGrafter"/>
</dbReference>
<organism evidence="8 10">
    <name type="scientific">Acetivibrio saccincola</name>
    <dbReference type="NCBI Taxonomy" id="1677857"/>
    <lineage>
        <taxon>Bacteria</taxon>
        <taxon>Bacillati</taxon>
        <taxon>Bacillota</taxon>
        <taxon>Clostridia</taxon>
        <taxon>Eubacteriales</taxon>
        <taxon>Oscillospiraceae</taxon>
        <taxon>Acetivibrio</taxon>
    </lineage>
</organism>
<dbReference type="SFLD" id="SFLDS00029">
    <property type="entry name" value="Radical_SAM"/>
    <property type="match status" value="1"/>
</dbReference>
<dbReference type="KEGG" id="hsc:HVS_08955"/>
<evidence type="ECO:0000256" key="6">
    <source>
        <dbReference type="ARBA" id="ARBA00023014"/>
    </source>
</evidence>
<dbReference type="Pfam" id="PF16199">
    <property type="entry name" value="Radical_SAM_C"/>
    <property type="match status" value="1"/>
</dbReference>
<keyword evidence="8" id="KW-0560">Oxidoreductase</keyword>
<keyword evidence="6" id="KW-0411">Iron-sulfur</keyword>
<evidence type="ECO:0000256" key="2">
    <source>
        <dbReference type="ARBA" id="ARBA00022485"/>
    </source>
</evidence>
<dbReference type="EMBL" id="CP025197">
    <property type="protein sequence ID" value="AUG57697.1"/>
    <property type="molecule type" value="Genomic_DNA"/>
</dbReference>
<dbReference type="Proteomes" id="UP000239720">
    <property type="component" value="Unassembled WGS sequence"/>
</dbReference>
<sequence>MSNKNIIIPIFIPHKGCPFDCIFCNQKNISGQIKDMDENQIRNIIESFIHSIPKGNISEIAFYGGSFTGIEKEQQLKFLDIANEYIKNGYVKGIRISTRPDYIDQDILDYLKSYNVTTIELGVQSLDEEVLKAAFRGHGVREVYHSSGLIKKNGFVLGIQTMVGLPKDTPEKALYTAKKVVEISPDLVRIYPVLVIRDTYLEKMYYSGEYAPLELNETVDLCSKLVKIYRENNINVIRIGLQTTENINKDGDVIAGPFHPALRQLVESKIALDAIEKEIQRKNLKEKDVIIISTSKEKISDVIGQKKSNIMYLKEKYKYKRVLVRISKGKHEHCDIKY</sequence>
<dbReference type="RefSeq" id="WP_101301358.1">
    <property type="nucleotide sequence ID" value="NZ_CP025197.1"/>
</dbReference>
<keyword evidence="4" id="KW-0479">Metal-binding</keyword>
<evidence type="ECO:0000256" key="1">
    <source>
        <dbReference type="ARBA" id="ARBA00001966"/>
    </source>
</evidence>
<dbReference type="SFLD" id="SFLDG01086">
    <property type="entry name" value="elongater_protein-like"/>
    <property type="match status" value="1"/>
</dbReference>
<dbReference type="InterPro" id="IPR039661">
    <property type="entry name" value="ELP3"/>
</dbReference>
<reference evidence="9 11" key="2">
    <citation type="journal article" date="2018" name="Syst. Appl. Microbiol.">
        <title>Characterization and high-quality draft genome sequence of Herbivorax saccincola A7, an anaerobic, alkaliphilic, thermophilic, cellulolytic, and xylanolytic bacterium.</title>
        <authorList>
            <person name="Aikawa S."/>
            <person name="Baramee S."/>
            <person name="Sermsathanaswadi J."/>
            <person name="Thianheng P."/>
            <person name="Tachaapaikoon C."/>
            <person name="Shikata A."/>
            <person name="Waeonukul R."/>
            <person name="Pason P."/>
            <person name="Ratanakhanokchai K."/>
            <person name="Kosugi A."/>
        </authorList>
    </citation>
    <scope>NUCLEOTIDE SEQUENCE [LARGE SCALE GENOMIC DNA]</scope>
    <source>
        <strain evidence="9 11">A7</strain>
    </source>
</reference>
<dbReference type="InterPro" id="IPR058240">
    <property type="entry name" value="rSAM_sf"/>
</dbReference>
<evidence type="ECO:0000256" key="3">
    <source>
        <dbReference type="ARBA" id="ARBA00022691"/>
    </source>
</evidence>
<dbReference type="InterPro" id="IPR023404">
    <property type="entry name" value="rSAM_horseshoe"/>
</dbReference>
<evidence type="ECO:0000256" key="5">
    <source>
        <dbReference type="ARBA" id="ARBA00023004"/>
    </source>
</evidence>
<dbReference type="PANTHER" id="PTHR11135">
    <property type="entry name" value="HISTONE ACETYLTRANSFERASE-RELATED"/>
    <property type="match status" value="1"/>
</dbReference>
<evidence type="ECO:0000313" key="8">
    <source>
        <dbReference type="EMBL" id="AUG57697.1"/>
    </source>
</evidence>
<dbReference type="InterPro" id="IPR007197">
    <property type="entry name" value="rSAM"/>
</dbReference>
<feature type="domain" description="Radical SAM core" evidence="7">
    <location>
        <begin position="1"/>
        <end position="235"/>
    </location>
</feature>
<proteinExistence type="predicted"/>